<organism evidence="2 3">
    <name type="scientific">Chitinophaga silvisoli</name>
    <dbReference type="NCBI Taxonomy" id="2291814"/>
    <lineage>
        <taxon>Bacteria</taxon>
        <taxon>Pseudomonadati</taxon>
        <taxon>Bacteroidota</taxon>
        <taxon>Chitinophagia</taxon>
        <taxon>Chitinophagales</taxon>
        <taxon>Chitinophagaceae</taxon>
        <taxon>Chitinophaga</taxon>
    </lineage>
</organism>
<dbReference type="EMBL" id="QTJV01000017">
    <property type="protein sequence ID" value="RFM30975.1"/>
    <property type="molecule type" value="Genomic_DNA"/>
</dbReference>
<gene>
    <name evidence="2" type="ORF">DXN04_30895</name>
</gene>
<evidence type="ECO:0000313" key="3">
    <source>
        <dbReference type="Proteomes" id="UP000261174"/>
    </source>
</evidence>
<dbReference type="Proteomes" id="UP000261174">
    <property type="component" value="Unassembled WGS sequence"/>
</dbReference>
<keyword evidence="3" id="KW-1185">Reference proteome</keyword>
<dbReference type="AlphaFoldDB" id="A0A3E1NSS0"/>
<evidence type="ECO:0000256" key="1">
    <source>
        <dbReference type="SAM" id="MobiDB-lite"/>
    </source>
</evidence>
<dbReference type="RefSeq" id="WP_116857289.1">
    <property type="nucleotide sequence ID" value="NZ_QTJV01000017.1"/>
</dbReference>
<accession>A0A3E1NSS0</accession>
<comment type="caution">
    <text evidence="2">The sequence shown here is derived from an EMBL/GenBank/DDBJ whole genome shotgun (WGS) entry which is preliminary data.</text>
</comment>
<proteinExistence type="predicted"/>
<sequence>MKEPFIPNKDHVFCRVVDSFISSKDKKPRASAFSNTPKTGNNLSCDWDKYCTAESSRALIGKQYRPNTTEFKDPSKFYIYQLNVGEIRGIKIPEREQEIEHDPLLNDPEIPGSPNNQAHSIMIGNKGHEKDDPELRLKLVEIGSWAIGPA</sequence>
<feature type="region of interest" description="Disordered" evidence="1">
    <location>
        <begin position="103"/>
        <end position="129"/>
    </location>
</feature>
<evidence type="ECO:0000313" key="2">
    <source>
        <dbReference type="EMBL" id="RFM30975.1"/>
    </source>
</evidence>
<name>A0A3E1NSS0_9BACT</name>
<protein>
    <submittedName>
        <fullName evidence="2">Uncharacterized protein</fullName>
    </submittedName>
</protein>
<dbReference type="OrthoDB" id="665948at2"/>
<reference evidence="2 3" key="1">
    <citation type="submission" date="2018-08" db="EMBL/GenBank/DDBJ databases">
        <title>Chitinophaga sp. K20C18050901, a novel bacterium isolated from forest soil.</title>
        <authorList>
            <person name="Wang C."/>
        </authorList>
    </citation>
    <scope>NUCLEOTIDE SEQUENCE [LARGE SCALE GENOMIC DNA]</scope>
    <source>
        <strain evidence="2 3">K20C18050901</strain>
    </source>
</reference>